<accession>A0A078AG02</accession>
<organism evidence="3 4">
    <name type="scientific">Stylonychia lemnae</name>
    <name type="common">Ciliate</name>
    <dbReference type="NCBI Taxonomy" id="5949"/>
    <lineage>
        <taxon>Eukaryota</taxon>
        <taxon>Sar</taxon>
        <taxon>Alveolata</taxon>
        <taxon>Ciliophora</taxon>
        <taxon>Intramacronucleata</taxon>
        <taxon>Spirotrichea</taxon>
        <taxon>Stichotrichia</taxon>
        <taxon>Sporadotrichida</taxon>
        <taxon>Oxytrichidae</taxon>
        <taxon>Stylonychinae</taxon>
        <taxon>Stylonychia</taxon>
    </lineage>
</organism>
<evidence type="ECO:0000256" key="2">
    <source>
        <dbReference type="SAM" id="MobiDB-lite"/>
    </source>
</evidence>
<keyword evidence="4" id="KW-1185">Reference proteome</keyword>
<feature type="region of interest" description="Disordered" evidence="2">
    <location>
        <begin position="693"/>
        <end position="738"/>
    </location>
</feature>
<evidence type="ECO:0000313" key="3">
    <source>
        <dbReference type="EMBL" id="CDW80377.1"/>
    </source>
</evidence>
<feature type="coiled-coil region" evidence="1">
    <location>
        <begin position="597"/>
        <end position="631"/>
    </location>
</feature>
<feature type="compositionally biased region" description="Polar residues" evidence="2">
    <location>
        <begin position="713"/>
        <end position="738"/>
    </location>
</feature>
<gene>
    <name evidence="3" type="primary">Contig12870.g13733</name>
    <name evidence="3" type="ORF">STYLEM_9375</name>
</gene>
<dbReference type="AlphaFoldDB" id="A0A078AG02"/>
<reference evidence="3 4" key="1">
    <citation type="submission" date="2014-06" db="EMBL/GenBank/DDBJ databases">
        <authorList>
            <person name="Swart Estienne"/>
        </authorList>
    </citation>
    <scope>NUCLEOTIDE SEQUENCE [LARGE SCALE GENOMIC DNA]</scope>
    <source>
        <strain evidence="3 4">130c</strain>
    </source>
</reference>
<dbReference type="EMBL" id="CCKQ01008913">
    <property type="protein sequence ID" value="CDW80377.1"/>
    <property type="molecule type" value="Genomic_DNA"/>
</dbReference>
<keyword evidence="1" id="KW-0175">Coiled coil</keyword>
<feature type="region of interest" description="Disordered" evidence="2">
    <location>
        <begin position="232"/>
        <end position="261"/>
    </location>
</feature>
<evidence type="ECO:0000256" key="1">
    <source>
        <dbReference type="SAM" id="Coils"/>
    </source>
</evidence>
<name>A0A078AG02_STYLE</name>
<protein>
    <submittedName>
        <fullName evidence="3">Uncharacterized protein</fullName>
    </submittedName>
</protein>
<feature type="compositionally biased region" description="Polar residues" evidence="2">
    <location>
        <begin position="246"/>
        <end position="261"/>
    </location>
</feature>
<dbReference type="InParanoid" id="A0A078AG02"/>
<feature type="region of interest" description="Disordered" evidence="2">
    <location>
        <begin position="787"/>
        <end position="840"/>
    </location>
</feature>
<proteinExistence type="predicted"/>
<feature type="coiled-coil region" evidence="1">
    <location>
        <begin position="73"/>
        <end position="117"/>
    </location>
</feature>
<dbReference type="Proteomes" id="UP000039865">
    <property type="component" value="Unassembled WGS sequence"/>
</dbReference>
<sequence length="861" mass="97596">MKNYTDLDVQTFSYDDLPKLLNNLSSSENQFDVIELSRKQHRARQKLLKYNERLQSIFESSPLLNQNVTANSNPQVQQELQQEIQNLQVLEDKISKLHNEIETMDEIQKQQKELAQKEIMILKPISKVNILINKLFNRNKGHRAPMDQQQRQKLIYRAKQQGLIRNKGDGKTMNSYYDQSQQRQNVYSGKMDQMLALSKEKISSKSFNHQQQDNSDQLKSGRFLIRKNVQHLSHSGGESHRKDNKINQAQEANSSSQKHSPEINQLIVTASQSSNSFLEDESPPKLSDMKFSGKISEKSYQTNIVRQRQDPLAKLKRQSFAQNKIQSGPVQLIKNPYSANHGSLLSANILPIKASQIEQMSNFNISNQNINKGKISRTNFNHSNAMGGITPYKSQVHTPQDKKTAKQFFQTPVVLQNQGYYQQNTQNSIGSKLDQLRTMKTVFSVESQPNNENSTPLNGGGIRSGMNVNITTEHLSNKPGDMTSINNLNQQQVSDKTLELLDLLHQQSSVGHNQSQGKIGQQTKEIHSGLIKPSSNYFNQYLSRHQQTMINSVIPESKENLEQSTTNSQILQLDSAKKRNVLQQQHSSLSGQLPPRSDDKLQRLERVKKLMEFAQRQANEHQNNLEVINENASSESGGKNQQLINPLQISSRQTTKVKTQGILSSVKNVQILSPQSFQGKKNSAGLIKLQKMEPEESDHNQNQSNSRRSNQSKSGAQRNNGFPNQTSVSIQDQKNPSNQLQVNNTIMSSKKPSHNHQLSLSRIQNQNNYQTLQLSSRMMPSSIGNIPISDSSMNLTHTISNTNPGRSTQNRNHQQSMSSKVNNTNSQNTNRTKLQEQKALNVDTRLAQNITKNELSSLRLY</sequence>
<evidence type="ECO:0000313" key="4">
    <source>
        <dbReference type="Proteomes" id="UP000039865"/>
    </source>
</evidence>
<feature type="compositionally biased region" description="Polar residues" evidence="2">
    <location>
        <begin position="787"/>
        <end position="832"/>
    </location>
</feature>
<feature type="compositionally biased region" description="Low complexity" evidence="2">
    <location>
        <begin position="700"/>
        <end position="712"/>
    </location>
</feature>